<reference evidence="5 6" key="2">
    <citation type="submission" date="2018-11" db="EMBL/GenBank/DDBJ databases">
        <authorList>
            <consortium name="Pathogen Informatics"/>
        </authorList>
    </citation>
    <scope>NUCLEOTIDE SEQUENCE [LARGE SCALE GENOMIC DNA]</scope>
</reference>
<reference evidence="7" key="1">
    <citation type="submission" date="2016-06" db="UniProtKB">
        <authorList>
            <consortium name="WormBaseParasite"/>
        </authorList>
    </citation>
    <scope>IDENTIFICATION</scope>
</reference>
<dbReference type="GO" id="GO:0046872">
    <property type="term" value="F:metal ion binding"/>
    <property type="evidence" value="ECO:0007669"/>
    <property type="project" value="UniProtKB-KW"/>
</dbReference>
<sequence>MVIPIDIPNECNPGDDLLYGKNLEPGCRFIKQKDAIEFPQYNYDRFNAKPYRYVYGSAIQNDKGSTVGVVRVDTKNRETIVWSKDNEEQICAEPVFIGAPDGVAEGDGKCLVFHNVPIT</sequence>
<proteinExistence type="inferred from homology"/>
<organism evidence="6 7">
    <name type="scientific">Toxocara canis</name>
    <name type="common">Canine roundworm</name>
    <dbReference type="NCBI Taxonomy" id="6265"/>
    <lineage>
        <taxon>Eukaryota</taxon>
        <taxon>Metazoa</taxon>
        <taxon>Ecdysozoa</taxon>
        <taxon>Nematoda</taxon>
        <taxon>Chromadorea</taxon>
        <taxon>Rhabditida</taxon>
        <taxon>Spirurina</taxon>
        <taxon>Ascaridomorpha</taxon>
        <taxon>Ascaridoidea</taxon>
        <taxon>Toxocaridae</taxon>
        <taxon>Toxocara</taxon>
    </lineage>
</organism>
<accession>A0A183VHH0</accession>
<dbReference type="GO" id="GO:0016702">
    <property type="term" value="F:oxidoreductase activity, acting on single donors with incorporation of molecular oxygen, incorporation of two atoms of oxygen"/>
    <property type="evidence" value="ECO:0007669"/>
    <property type="project" value="InterPro"/>
</dbReference>
<keyword evidence="6" id="KW-1185">Reference proteome</keyword>
<dbReference type="EMBL" id="UYWY01028557">
    <property type="protein sequence ID" value="VDM51511.1"/>
    <property type="molecule type" value="Genomic_DNA"/>
</dbReference>
<evidence type="ECO:0000256" key="3">
    <source>
        <dbReference type="ARBA" id="ARBA00022723"/>
    </source>
</evidence>
<dbReference type="Proteomes" id="UP000050794">
    <property type="component" value="Unassembled WGS sequence"/>
</dbReference>
<evidence type="ECO:0000256" key="4">
    <source>
        <dbReference type="ARBA" id="ARBA00023004"/>
    </source>
</evidence>
<dbReference type="AlphaFoldDB" id="A0A183VHH0"/>
<keyword evidence="3" id="KW-0479">Metal-binding</keyword>
<comment type="similarity">
    <text evidence="2">Belongs to the carotenoid oxygenase family.</text>
</comment>
<name>A0A183VHH0_TOXCA</name>
<evidence type="ECO:0000256" key="1">
    <source>
        <dbReference type="ARBA" id="ARBA00001954"/>
    </source>
</evidence>
<evidence type="ECO:0000256" key="2">
    <source>
        <dbReference type="ARBA" id="ARBA00006787"/>
    </source>
</evidence>
<gene>
    <name evidence="5" type="ORF">TCNE_LOCUS20190</name>
</gene>
<evidence type="ECO:0000313" key="6">
    <source>
        <dbReference type="Proteomes" id="UP000050794"/>
    </source>
</evidence>
<comment type="cofactor">
    <cofactor evidence="1">
        <name>Fe(2+)</name>
        <dbReference type="ChEBI" id="CHEBI:29033"/>
    </cofactor>
</comment>
<evidence type="ECO:0000313" key="7">
    <source>
        <dbReference type="WBParaSite" id="TCNE_0002019401-mRNA-1"/>
    </source>
</evidence>
<dbReference type="Pfam" id="PF03055">
    <property type="entry name" value="RPE65"/>
    <property type="match status" value="1"/>
</dbReference>
<keyword evidence="4" id="KW-0408">Iron</keyword>
<protein>
    <submittedName>
        <fullName evidence="7">DUF3421 domain-containing protein</fullName>
    </submittedName>
</protein>
<dbReference type="WBParaSite" id="TCNE_0002019401-mRNA-1">
    <property type="protein sequence ID" value="TCNE_0002019401-mRNA-1"/>
    <property type="gene ID" value="TCNE_0002019401"/>
</dbReference>
<dbReference type="InterPro" id="IPR004294">
    <property type="entry name" value="Carotenoid_Oase"/>
</dbReference>
<evidence type="ECO:0000313" key="5">
    <source>
        <dbReference type="EMBL" id="VDM51511.1"/>
    </source>
</evidence>